<dbReference type="AlphaFoldDB" id="A0A0E9X9S7"/>
<organism evidence="1">
    <name type="scientific">Anguilla anguilla</name>
    <name type="common">European freshwater eel</name>
    <name type="synonym">Muraena anguilla</name>
    <dbReference type="NCBI Taxonomy" id="7936"/>
    <lineage>
        <taxon>Eukaryota</taxon>
        <taxon>Metazoa</taxon>
        <taxon>Chordata</taxon>
        <taxon>Craniata</taxon>
        <taxon>Vertebrata</taxon>
        <taxon>Euteleostomi</taxon>
        <taxon>Actinopterygii</taxon>
        <taxon>Neopterygii</taxon>
        <taxon>Teleostei</taxon>
        <taxon>Anguilliformes</taxon>
        <taxon>Anguillidae</taxon>
        <taxon>Anguilla</taxon>
    </lineage>
</organism>
<protein>
    <submittedName>
        <fullName evidence="1">Uncharacterized protein</fullName>
    </submittedName>
</protein>
<accession>A0A0E9X9S7</accession>
<evidence type="ECO:0000313" key="1">
    <source>
        <dbReference type="EMBL" id="JAH98448.1"/>
    </source>
</evidence>
<reference evidence="1" key="1">
    <citation type="submission" date="2014-11" db="EMBL/GenBank/DDBJ databases">
        <authorList>
            <person name="Amaro Gonzalez C."/>
        </authorList>
    </citation>
    <scope>NUCLEOTIDE SEQUENCE</scope>
</reference>
<sequence>MLSPEFIIFFFNSAIIHFEWILEKQLIISFRLQHVQLNGILFFDQCETKEDISSSILKQSSRCTIGMTAQSFYYLQCMSFPLYHTNSSGFLKCLP</sequence>
<reference evidence="1" key="2">
    <citation type="journal article" date="2015" name="Fish Shellfish Immunol.">
        <title>Early steps in the European eel (Anguilla anguilla)-Vibrio vulnificus interaction in the gills: Role of the RtxA13 toxin.</title>
        <authorList>
            <person name="Callol A."/>
            <person name="Pajuelo D."/>
            <person name="Ebbesson L."/>
            <person name="Teles M."/>
            <person name="MacKenzie S."/>
            <person name="Amaro C."/>
        </authorList>
    </citation>
    <scope>NUCLEOTIDE SEQUENCE</scope>
</reference>
<dbReference type="EMBL" id="GBXM01010129">
    <property type="protein sequence ID" value="JAH98448.1"/>
    <property type="molecule type" value="Transcribed_RNA"/>
</dbReference>
<proteinExistence type="predicted"/>
<name>A0A0E9X9S7_ANGAN</name>